<evidence type="ECO:0000259" key="4">
    <source>
        <dbReference type="Pfam" id="PF20147"/>
    </source>
</evidence>
<keyword evidence="6" id="KW-1185">Reference proteome</keyword>
<protein>
    <submittedName>
        <fullName evidence="5">23002_t:CDS:1</fullName>
    </submittedName>
</protein>
<proteinExistence type="predicted"/>
<evidence type="ECO:0000313" key="6">
    <source>
        <dbReference type="Proteomes" id="UP000789405"/>
    </source>
</evidence>
<dbReference type="AlphaFoldDB" id="A0A9N9HI79"/>
<feature type="non-terminal residue" evidence="5">
    <location>
        <position position="1"/>
    </location>
</feature>
<comment type="subcellular location">
    <subcellularLocation>
        <location evidence="1">Host cell</location>
    </subcellularLocation>
    <subcellularLocation>
        <location evidence="2">Secreted</location>
    </subcellularLocation>
</comment>
<evidence type="ECO:0000313" key="5">
    <source>
        <dbReference type="EMBL" id="CAG8677631.1"/>
    </source>
</evidence>
<dbReference type="Proteomes" id="UP000789405">
    <property type="component" value="Unassembled WGS sequence"/>
</dbReference>
<dbReference type="GO" id="GO:0043657">
    <property type="term" value="C:host cell"/>
    <property type="evidence" value="ECO:0007669"/>
    <property type="project" value="UniProtKB-SubCell"/>
</dbReference>
<dbReference type="Pfam" id="PF20147">
    <property type="entry name" value="Crinkler"/>
    <property type="match status" value="1"/>
</dbReference>
<keyword evidence="3" id="KW-0964">Secreted</keyword>
<evidence type="ECO:0000256" key="3">
    <source>
        <dbReference type="ARBA" id="ARBA00022525"/>
    </source>
</evidence>
<dbReference type="GO" id="GO:0005576">
    <property type="term" value="C:extracellular region"/>
    <property type="evidence" value="ECO:0007669"/>
    <property type="project" value="UniProtKB-SubCell"/>
</dbReference>
<organism evidence="5 6">
    <name type="scientific">Dentiscutata erythropus</name>
    <dbReference type="NCBI Taxonomy" id="1348616"/>
    <lineage>
        <taxon>Eukaryota</taxon>
        <taxon>Fungi</taxon>
        <taxon>Fungi incertae sedis</taxon>
        <taxon>Mucoromycota</taxon>
        <taxon>Glomeromycotina</taxon>
        <taxon>Glomeromycetes</taxon>
        <taxon>Diversisporales</taxon>
        <taxon>Gigasporaceae</taxon>
        <taxon>Dentiscutata</taxon>
    </lineage>
</organism>
<dbReference type="EMBL" id="CAJVPY010007259">
    <property type="protein sequence ID" value="CAG8677631.1"/>
    <property type="molecule type" value="Genomic_DNA"/>
</dbReference>
<reference evidence="5" key="1">
    <citation type="submission" date="2021-06" db="EMBL/GenBank/DDBJ databases">
        <authorList>
            <person name="Kallberg Y."/>
            <person name="Tangrot J."/>
            <person name="Rosling A."/>
        </authorList>
    </citation>
    <scope>NUCLEOTIDE SEQUENCE</scope>
    <source>
        <strain evidence="5">MA453B</strain>
    </source>
</reference>
<name>A0A9N9HI79_9GLOM</name>
<comment type="caution">
    <text evidence="5">The sequence shown here is derived from an EMBL/GenBank/DDBJ whole genome shotgun (WGS) entry which is preliminary data.</text>
</comment>
<feature type="domain" description="Crinkler effector protein N-terminal" evidence="4">
    <location>
        <begin position="90"/>
        <end position="129"/>
    </location>
</feature>
<dbReference type="InterPro" id="IPR045379">
    <property type="entry name" value="Crinkler_N"/>
</dbReference>
<dbReference type="OrthoDB" id="2444449at2759"/>
<evidence type="ECO:0000256" key="2">
    <source>
        <dbReference type="ARBA" id="ARBA00004613"/>
    </source>
</evidence>
<sequence length="134" mass="15783">LVSYLRTINNKSYRGFLELNRHIIISSISSSSLNWNDLDNLWAGRFLFEARNLYFTLDDKVNTERSQRKKDLRTFRQGVIEECGRAKRKLDIEKNKTISKFKDAIKKNARIFSNIDAKDIKLWKVEIPTIVMIS</sequence>
<evidence type="ECO:0000256" key="1">
    <source>
        <dbReference type="ARBA" id="ARBA00004340"/>
    </source>
</evidence>
<gene>
    <name evidence="5" type="ORF">DERYTH_LOCUS11607</name>
</gene>
<accession>A0A9N9HI79</accession>